<gene>
    <name evidence="1" type="ORF">R3P38DRAFT_3213647</name>
</gene>
<proteinExistence type="predicted"/>
<dbReference type="EMBL" id="JAWWNJ010000074">
    <property type="protein sequence ID" value="KAK7006891.1"/>
    <property type="molecule type" value="Genomic_DNA"/>
</dbReference>
<organism evidence="1 2">
    <name type="scientific">Favolaschia claudopus</name>
    <dbReference type="NCBI Taxonomy" id="2862362"/>
    <lineage>
        <taxon>Eukaryota</taxon>
        <taxon>Fungi</taxon>
        <taxon>Dikarya</taxon>
        <taxon>Basidiomycota</taxon>
        <taxon>Agaricomycotina</taxon>
        <taxon>Agaricomycetes</taxon>
        <taxon>Agaricomycetidae</taxon>
        <taxon>Agaricales</taxon>
        <taxon>Marasmiineae</taxon>
        <taxon>Mycenaceae</taxon>
        <taxon>Favolaschia</taxon>
    </lineage>
</organism>
<accession>A0AAW0ADE1</accession>
<dbReference type="Proteomes" id="UP001362999">
    <property type="component" value="Unassembled WGS sequence"/>
</dbReference>
<comment type="caution">
    <text evidence="1">The sequence shown here is derived from an EMBL/GenBank/DDBJ whole genome shotgun (WGS) entry which is preliminary data.</text>
</comment>
<protein>
    <submittedName>
        <fullName evidence="1">Uncharacterized protein</fullName>
    </submittedName>
</protein>
<sequence length="168" mass="18767">MSYGASQTLGSSVIVSSFAETCFDLLFTVLVEPLSKPKVLLTRSDLEEYRRAQDDEEASDAEEFIPYATSLPVLDLKRSFRIVNHFYHLSAGGGGPTHPFCPQLRTSSNLQAIAVHSNWGRYCARRWRAYKVVLFTYVADARKTPGSAIVTCPLFHSFDALHGFRTSI</sequence>
<dbReference type="AlphaFoldDB" id="A0AAW0ADE1"/>
<evidence type="ECO:0000313" key="2">
    <source>
        <dbReference type="Proteomes" id="UP001362999"/>
    </source>
</evidence>
<reference evidence="1 2" key="1">
    <citation type="journal article" date="2024" name="J Genomics">
        <title>Draft genome sequencing and assembly of Favolaschia claudopus CIRM-BRFM 2984 isolated from oak limbs.</title>
        <authorList>
            <person name="Navarro D."/>
            <person name="Drula E."/>
            <person name="Chaduli D."/>
            <person name="Cazenave R."/>
            <person name="Ahrendt S."/>
            <person name="Wang J."/>
            <person name="Lipzen A."/>
            <person name="Daum C."/>
            <person name="Barry K."/>
            <person name="Grigoriev I.V."/>
            <person name="Favel A."/>
            <person name="Rosso M.N."/>
            <person name="Martin F."/>
        </authorList>
    </citation>
    <scope>NUCLEOTIDE SEQUENCE [LARGE SCALE GENOMIC DNA]</scope>
    <source>
        <strain evidence="1 2">CIRM-BRFM 2984</strain>
    </source>
</reference>
<keyword evidence="2" id="KW-1185">Reference proteome</keyword>
<name>A0AAW0ADE1_9AGAR</name>
<evidence type="ECO:0000313" key="1">
    <source>
        <dbReference type="EMBL" id="KAK7006891.1"/>
    </source>
</evidence>